<keyword evidence="2" id="KW-1185">Reference proteome</keyword>
<reference evidence="1" key="1">
    <citation type="submission" date="2023-10" db="EMBL/GenBank/DDBJ databases">
        <title>Whole genome sequencing of actinobacterial strain Amycolatopsis sp. (BCA-696) identifies the underlying plant growth-promoting genes.</title>
        <authorList>
            <person name="Gandham P."/>
            <person name="Vadla N."/>
            <person name="Saji A."/>
            <person name="Srinivas V."/>
            <person name="Ruperao P."/>
            <person name="Selvanayagam S."/>
            <person name="Saxena R.K."/>
            <person name="Rathore A."/>
            <person name="Gopalakrishnan S."/>
            <person name="Thakur V."/>
        </authorList>
    </citation>
    <scope>NUCLEOTIDE SEQUENCE</scope>
    <source>
        <strain evidence="1">BCA-696</strain>
    </source>
</reference>
<gene>
    <name evidence="1" type="ORF">LCL61_20475</name>
</gene>
<organism evidence="1 2">
    <name type="scientific">Amycolatopsis coloradensis</name>
    <dbReference type="NCBI Taxonomy" id="76021"/>
    <lineage>
        <taxon>Bacteria</taxon>
        <taxon>Bacillati</taxon>
        <taxon>Actinomycetota</taxon>
        <taxon>Actinomycetes</taxon>
        <taxon>Pseudonocardiales</taxon>
        <taxon>Pseudonocardiaceae</taxon>
        <taxon>Amycolatopsis</taxon>
    </lineage>
</organism>
<name>A0ACD5BF73_9PSEU</name>
<dbReference type="Proteomes" id="UP001456344">
    <property type="component" value="Chromosome"/>
</dbReference>
<evidence type="ECO:0000313" key="1">
    <source>
        <dbReference type="EMBL" id="WYW17927.1"/>
    </source>
</evidence>
<proteinExistence type="predicted"/>
<accession>A0ACD5BF73</accession>
<dbReference type="EMBL" id="CP150484">
    <property type="protein sequence ID" value="WYW17927.1"/>
    <property type="molecule type" value="Genomic_DNA"/>
</dbReference>
<protein>
    <submittedName>
        <fullName evidence="1">Uncharacterized protein</fullName>
    </submittedName>
</protein>
<evidence type="ECO:0000313" key="2">
    <source>
        <dbReference type="Proteomes" id="UP001456344"/>
    </source>
</evidence>
<sequence length="46" mass="4932">MDISITAIENVVLEIQQLTKLFRGQRSTFGGIEVAAGEPALADQVT</sequence>